<protein>
    <submittedName>
        <fullName evidence="1">Uncharacterized protein</fullName>
    </submittedName>
</protein>
<evidence type="ECO:0000313" key="2">
    <source>
        <dbReference type="Proteomes" id="UP000324222"/>
    </source>
</evidence>
<comment type="caution">
    <text evidence="1">The sequence shown here is derived from an EMBL/GenBank/DDBJ whole genome shotgun (WGS) entry which is preliminary data.</text>
</comment>
<accession>A0A5B7IPR0</accession>
<name>A0A5B7IPR0_PORTR</name>
<keyword evidence="2" id="KW-1185">Reference proteome</keyword>
<gene>
    <name evidence="1" type="ORF">E2C01_078815</name>
</gene>
<evidence type="ECO:0000313" key="1">
    <source>
        <dbReference type="EMBL" id="MPC84089.1"/>
    </source>
</evidence>
<sequence length="62" mass="7122">MDEGNSWVDERNSWVGDVNIWVRDRDSWIGDVVGELLQTTQPRFHPSPSECLPGVPHTALYR</sequence>
<organism evidence="1 2">
    <name type="scientific">Portunus trituberculatus</name>
    <name type="common">Swimming crab</name>
    <name type="synonym">Neptunus trituberculatus</name>
    <dbReference type="NCBI Taxonomy" id="210409"/>
    <lineage>
        <taxon>Eukaryota</taxon>
        <taxon>Metazoa</taxon>
        <taxon>Ecdysozoa</taxon>
        <taxon>Arthropoda</taxon>
        <taxon>Crustacea</taxon>
        <taxon>Multicrustacea</taxon>
        <taxon>Malacostraca</taxon>
        <taxon>Eumalacostraca</taxon>
        <taxon>Eucarida</taxon>
        <taxon>Decapoda</taxon>
        <taxon>Pleocyemata</taxon>
        <taxon>Brachyura</taxon>
        <taxon>Eubrachyura</taxon>
        <taxon>Portunoidea</taxon>
        <taxon>Portunidae</taxon>
        <taxon>Portuninae</taxon>
        <taxon>Portunus</taxon>
    </lineage>
</organism>
<proteinExistence type="predicted"/>
<dbReference type="AlphaFoldDB" id="A0A5B7IPR0"/>
<dbReference type="EMBL" id="VSRR010064381">
    <property type="protein sequence ID" value="MPC84089.1"/>
    <property type="molecule type" value="Genomic_DNA"/>
</dbReference>
<reference evidence="1 2" key="1">
    <citation type="submission" date="2019-05" db="EMBL/GenBank/DDBJ databases">
        <title>Another draft genome of Portunus trituberculatus and its Hox gene families provides insights of decapod evolution.</title>
        <authorList>
            <person name="Jeong J.-H."/>
            <person name="Song I."/>
            <person name="Kim S."/>
            <person name="Choi T."/>
            <person name="Kim D."/>
            <person name="Ryu S."/>
            <person name="Kim W."/>
        </authorList>
    </citation>
    <scope>NUCLEOTIDE SEQUENCE [LARGE SCALE GENOMIC DNA]</scope>
    <source>
        <tissue evidence="1">Muscle</tissue>
    </source>
</reference>
<dbReference type="Proteomes" id="UP000324222">
    <property type="component" value="Unassembled WGS sequence"/>
</dbReference>